<dbReference type="EMBL" id="FUZT01000006">
    <property type="protein sequence ID" value="SKC71573.1"/>
    <property type="molecule type" value="Genomic_DNA"/>
</dbReference>
<dbReference type="STRING" id="36842.SAMN02194393_02164"/>
<dbReference type="OrthoDB" id="9937851at2"/>
<name>A0A1T5KXN9_9FIRM</name>
<reference evidence="2 5" key="1">
    <citation type="submission" date="2017-02" db="EMBL/GenBank/DDBJ databases">
        <authorList>
            <person name="Peterson S.W."/>
        </authorList>
    </citation>
    <scope>NUCLEOTIDE SEQUENCE [LARGE SCALE GENOMIC DNA]</scope>
    <source>
        <strain evidence="2 5">M1</strain>
    </source>
</reference>
<gene>
    <name evidence="2" type="ORF">SAMN02194393_02164</name>
    <name evidence="3" type="ORF">SAMN02194393_02488</name>
    <name evidence="4" type="ORF">SAMN02194393_03475</name>
</gene>
<dbReference type="RefSeq" id="WP_079491574.1">
    <property type="nucleotide sequence ID" value="NZ_FUZT01000005.1"/>
</dbReference>
<dbReference type="Proteomes" id="UP000190285">
    <property type="component" value="Unassembled WGS sequence"/>
</dbReference>
<sequence length="130" mass="15435">MDRRNVTYKGIRYKGKMYWNDLLKTYIGEQVYVMTSQDNSFINVYEGKTFLCKAKAFKKPKDKKEDDKTMLGFGKKLKDYKTTELIKELQSRKHVTIAKMKKEQQFKFRGDNKHIKEWGPAVVLVIRNAQ</sequence>
<dbReference type="EMBL" id="FUZT01000005">
    <property type="protein sequence ID" value="SKC68582.1"/>
    <property type="molecule type" value="Genomic_DNA"/>
</dbReference>
<accession>A0A1T5KXN9</accession>
<dbReference type="InterPro" id="IPR047901">
    <property type="entry name" value="BC1881-like"/>
</dbReference>
<evidence type="ECO:0000313" key="2">
    <source>
        <dbReference type="EMBL" id="SKC68582.1"/>
    </source>
</evidence>
<dbReference type="InterPro" id="IPR015378">
    <property type="entry name" value="Transposase-like_Mu_C"/>
</dbReference>
<dbReference type="Pfam" id="PF09299">
    <property type="entry name" value="Mu-transpos_C"/>
    <property type="match status" value="1"/>
</dbReference>
<evidence type="ECO:0000259" key="1">
    <source>
        <dbReference type="Pfam" id="PF09299"/>
    </source>
</evidence>
<keyword evidence="5" id="KW-1185">Reference proteome</keyword>
<proteinExistence type="predicted"/>
<evidence type="ECO:0000313" key="4">
    <source>
        <dbReference type="EMBL" id="SKC80269.1"/>
    </source>
</evidence>
<evidence type="ECO:0000313" key="3">
    <source>
        <dbReference type="EMBL" id="SKC71573.1"/>
    </source>
</evidence>
<dbReference type="EMBL" id="FUZT01000008">
    <property type="protein sequence ID" value="SKC80269.1"/>
    <property type="molecule type" value="Genomic_DNA"/>
</dbReference>
<dbReference type="NCBIfam" id="NF033495">
    <property type="entry name" value="phage_BC1881"/>
    <property type="match status" value="1"/>
</dbReference>
<evidence type="ECO:0000313" key="5">
    <source>
        <dbReference type="Proteomes" id="UP000190285"/>
    </source>
</evidence>
<protein>
    <submittedName>
        <fullName evidence="2">Mu transposase, C-terminal</fullName>
    </submittedName>
</protein>
<organism evidence="2 5">
    <name type="scientific">Maledivibacter halophilus</name>
    <dbReference type="NCBI Taxonomy" id="36842"/>
    <lineage>
        <taxon>Bacteria</taxon>
        <taxon>Bacillati</taxon>
        <taxon>Bacillota</taxon>
        <taxon>Clostridia</taxon>
        <taxon>Peptostreptococcales</taxon>
        <taxon>Caminicellaceae</taxon>
        <taxon>Maledivibacter</taxon>
    </lineage>
</organism>
<feature type="domain" description="Transposase-like Mu C-terminal" evidence="1">
    <location>
        <begin position="3"/>
        <end position="52"/>
    </location>
</feature>
<dbReference type="AlphaFoldDB" id="A0A1T5KXN9"/>